<dbReference type="InterPro" id="IPR011011">
    <property type="entry name" value="Znf_FYVE_PHD"/>
</dbReference>
<dbReference type="Pfam" id="PF13831">
    <property type="entry name" value="PHD_2"/>
    <property type="match status" value="1"/>
</dbReference>
<dbReference type="Pfam" id="PF13832">
    <property type="entry name" value="zf-HC5HC2H_2"/>
    <property type="match status" value="1"/>
</dbReference>
<evidence type="ECO:0000256" key="10">
    <source>
        <dbReference type="ARBA" id="ARBA00023015"/>
    </source>
</evidence>
<dbReference type="PANTHER" id="PTHR45838">
    <property type="entry name" value="HISTONE-LYSINE-N-METHYLTRANSFERASE 2 KMT2 FAMILY MEMBER"/>
    <property type="match status" value="1"/>
</dbReference>
<keyword evidence="11" id="KW-0804">Transcription</keyword>
<evidence type="ECO:0000313" key="21">
    <source>
        <dbReference type="Proteomes" id="UP001327560"/>
    </source>
</evidence>
<dbReference type="SUPFAM" id="SSF82199">
    <property type="entry name" value="SET domain"/>
    <property type="match status" value="1"/>
</dbReference>
<reference evidence="20 21" key="1">
    <citation type="submission" date="2023-10" db="EMBL/GenBank/DDBJ databases">
        <title>Chromosome-scale genome assembly provides insights into flower coloration mechanisms of Canna indica.</title>
        <authorList>
            <person name="Li C."/>
        </authorList>
    </citation>
    <scope>NUCLEOTIDE SEQUENCE [LARGE SCALE GENOMIC DNA]</scope>
    <source>
        <tissue evidence="20">Flower</tissue>
    </source>
</reference>
<feature type="compositionally biased region" description="Basic residues" evidence="14">
    <location>
        <begin position="1554"/>
        <end position="1567"/>
    </location>
</feature>
<evidence type="ECO:0000256" key="6">
    <source>
        <dbReference type="ARBA" id="ARBA00022737"/>
    </source>
</evidence>
<dbReference type="CDD" id="cd10518">
    <property type="entry name" value="SET_SETD1-like"/>
    <property type="match status" value="1"/>
</dbReference>
<dbReference type="InterPro" id="IPR032308">
    <property type="entry name" value="TDBD"/>
</dbReference>
<feature type="domain" description="PHD-type" evidence="19">
    <location>
        <begin position="1813"/>
        <end position="1927"/>
    </location>
</feature>
<evidence type="ECO:0008006" key="22">
    <source>
        <dbReference type="Google" id="ProtNLM"/>
    </source>
</evidence>
<evidence type="ECO:0000259" key="18">
    <source>
        <dbReference type="PROSITE" id="PS50868"/>
    </source>
</evidence>
<name>A0AAQ3QI43_9LILI</name>
<dbReference type="InterPro" id="IPR001214">
    <property type="entry name" value="SET_dom"/>
</dbReference>
<dbReference type="FunFam" id="2.170.270.10:FF:000086">
    <property type="entry name" value="Histone-lysine N-methyltransferase"/>
    <property type="match status" value="1"/>
</dbReference>
<dbReference type="GO" id="GO:0042800">
    <property type="term" value="F:histone H3K4 methyltransferase activity"/>
    <property type="evidence" value="ECO:0007669"/>
    <property type="project" value="TreeGrafter"/>
</dbReference>
<dbReference type="PROSITE" id="PS50280">
    <property type="entry name" value="SET"/>
    <property type="match status" value="1"/>
</dbReference>
<evidence type="ECO:0000256" key="1">
    <source>
        <dbReference type="ARBA" id="ARBA00004123"/>
    </source>
</evidence>
<evidence type="ECO:0000313" key="20">
    <source>
        <dbReference type="EMBL" id="WOL13521.1"/>
    </source>
</evidence>
<evidence type="ECO:0000259" key="17">
    <source>
        <dbReference type="PROSITE" id="PS50280"/>
    </source>
</evidence>
<feature type="domain" description="PHD-type" evidence="15">
    <location>
        <begin position="1658"/>
        <end position="1708"/>
    </location>
</feature>
<feature type="domain" description="Phorbol-ester/DAG-type" evidence="16">
    <location>
        <begin position="1645"/>
        <end position="1701"/>
    </location>
</feature>
<evidence type="ECO:0000256" key="11">
    <source>
        <dbReference type="ARBA" id="ARBA00023163"/>
    </source>
</evidence>
<dbReference type="InterPro" id="IPR003616">
    <property type="entry name" value="Post-SET_dom"/>
</dbReference>
<dbReference type="Proteomes" id="UP001327560">
    <property type="component" value="Chromosome 7"/>
</dbReference>
<dbReference type="Gene3D" id="3.30.40.10">
    <property type="entry name" value="Zinc/RING finger domain, C3HC4 (zinc finger)"/>
    <property type="match status" value="2"/>
</dbReference>
<protein>
    <recommendedName>
        <fullName evidence="22">Histone-lysine N-methyltransferase ATX4</fullName>
    </recommendedName>
</protein>
<dbReference type="EMBL" id="CP136896">
    <property type="protein sequence ID" value="WOL13521.1"/>
    <property type="molecule type" value="Genomic_DNA"/>
</dbReference>
<evidence type="ECO:0000256" key="14">
    <source>
        <dbReference type="SAM" id="MobiDB-lite"/>
    </source>
</evidence>
<evidence type="ECO:0000259" key="16">
    <source>
        <dbReference type="PROSITE" id="PS50081"/>
    </source>
</evidence>
<sequence>MDDSWLAKCVPTPSQLPPLPGLGPAPAPSATPQAVPLQLPPQVPAPVSAGQLCMNLRQHFHSFVAQEAFAKDQARVQETATISTFNLGSYRLGKKELGNSFLALLSSEFSQFPNSRTDIAKLHVGNDDKVPTSSGCVVPSINIPPLPENHGHAALGNRSELSSFVASRSSINSACVKVPFLHNNVRVAGNSYHDMGYVEQSPQQFSQCNNTGFEVNSTRNGWLNSSRSHNANQHPIMDVQASRIISFEGKPPISHNNTSFLRGRLVFCRNTVGELFMGDTGLFGVICFCHSSHMSVAKFCEHSGSTSMNPGEAVYLENGMSISHWCKQCLGLMAPEDAVGWEWSGSSTTKGVLVGPKASSPPTFLSTLGTTYNNKSFGGSWRSAEPLNNFGPSHPYMKTERTAREKSLNKQQGNGYQRYNFDGHDHFQENFPSSVQVSMPAPTKNQSLQTVMQSPIFVCSEKSHSTLNKGKEIVDQHLESYGVNHAGKCADHSVPLTCLGSNKTARNDCGISTSNFSAEAPLADRDGASSIELRLGQPSQKCHTFAASFPISVVEFESNCEPAKPQLHQQLKEQIDNAWDAKKARQIIHCTPSEASLSNKTLVQQTAKTVNAVNHSEPEHLPHDANKNPLISLFLSHLEGNSTSLSLDNLFNTNDHFSSRVPSSDSPSIKANVSNSVGDFNDDIQRKFDASKLDFSNKLDERKNLSDVDNSVVKSDCMVQNIQAADTREPTTQFSRKYCPSIIFGDGGGQSSFYLDQSIGSLHTSGVKNAKQHDKASFLLKKDCHDHATKGPFNPVPYGLVGPDSLNSDIPMSLSSTTVCSLEPNRKVFGTTQHLRDSNLKNIPLRHMVELSTQENSSSSLRTSLQHHKLCCLSSFHRDGCQDDLPIQKDSREGSYCGTHHDGSGIAVRSLYLCNSCQSGCGMDIFSGHPCHACSIRSCSCFGSTKRVPLNSEKYCTRFSTCCTRDIDEQACLRLGRLANNCFPGGVKHEICNPKEHSSCLSGHCCSSVSPYCVPGFCNSGVNNATNTLSERGTCPQVKIDHDKDHLPSDCKRIRLAHCDCSKNNIILSNDPQTTFWRDVPKKVFAHAGASSTGKFTPALETTKCIGDQLADCSADFNRTHQNSQSMRTQQMSNMSSGSSAPVVTEVSNEANNLSTCMANTRTTNVIQDYVVDEGSGNEKCGSSDEAVCDRECNEGLHLVGEVDAAKCRFHYLAGHSSVDLIDEMRLKNPFKTKRVKKVNEDSTAQEIINQKQNFERTPKAAKTNESMKHNRSDISVSLLDISVAPGAHNIETLEINVSQSQGNELFPEPGSAMQRKYVSSCGSSSVKRKRSTLSFNKSNFLERFGNKDMLPDNDDKLSLNDGCSLKIIETSRKKTKQDLTICSKHQNFTSIGKPPKFMSLNCIVNTSSNSKTILPNKNRPVVCGNSGIISTGGMVGDQKPAKIISLSLVLKRAKRCSPTEISNTDVNQEEEPMSWKLLQEKHASDLSENVKNPKMLHTSGESKECARKNSECSNALSTEKEADSENNMKVGLRLRPKQLIPQSRPKHQDVRTRSLRKLAPKHRHSTKTTCSSTSGTDECSSLFEQKNQINDSPSTTMGVDDQVKKLFPSNHSESTLKTIIGSFPCPRNEDHAGKLSQVSRRRYSRRYRCLSFRSNSDAFCCVCGSSNQEDGNQLLECNNCLIRVHQACYGVPKIPKGYWCCRPCKSNSQNIVCVLCGYGGGAMTRALKSQNIIKGLLKAWKVGKGSNSVKSVHSENTENEFSNLSSVDEPSKYSKSALVPPLGEILSHAIPQADSGLDLQKHTTVTQSKSDMPEKCQAPNSIIAGVLDPSVTQWVHMVCGLWTPGTRCPNVDTMSTFDVSGAFTSKKNIVCSICNRPGGSCIECRVPSCSIPFHPWCAHQKGLLQSEVEGDDNENVGFYGRCLHHATSSFHLDSHVMDPEESPRNKEWTCARTEGFRGRKRERGLQPNHQRPCKDGRSCIVSQEQIDAWLHINGQKSCTRGVLKPQCSDIECDFRKEYIRYKQSKGWKHLVVYKSGIHALGLYTSQFIARGAMVVEYVGEIVGLRVADNREAEYQSGRRIQYKSACYFFRIDKEHIIDATCKGGIARFVNHSCLPNCVAKVISVRNEKKVVFFAERDINPGEEITYDYHFNSEDEGKKIPCFCNSRNCRRYLN</sequence>
<keyword evidence="10" id="KW-0805">Transcription regulation</keyword>
<feature type="domain" description="Post-SET" evidence="18">
    <location>
        <begin position="2158"/>
        <end position="2174"/>
    </location>
</feature>
<dbReference type="InterPro" id="IPR001965">
    <property type="entry name" value="Znf_PHD"/>
</dbReference>
<evidence type="ECO:0000256" key="5">
    <source>
        <dbReference type="ARBA" id="ARBA00022723"/>
    </source>
</evidence>
<dbReference type="PROSITE" id="PS50868">
    <property type="entry name" value="POST_SET"/>
    <property type="match status" value="1"/>
</dbReference>
<keyword evidence="5" id="KW-0479">Metal-binding</keyword>
<evidence type="ECO:0000256" key="8">
    <source>
        <dbReference type="ARBA" id="ARBA00022833"/>
    </source>
</evidence>
<dbReference type="CDD" id="cd15492">
    <property type="entry name" value="PHD_BRPF_JADE_like"/>
    <property type="match status" value="1"/>
</dbReference>
<dbReference type="GO" id="GO:0035097">
    <property type="term" value="C:histone methyltransferase complex"/>
    <property type="evidence" value="ECO:0007669"/>
    <property type="project" value="TreeGrafter"/>
</dbReference>
<dbReference type="PANTHER" id="PTHR45838:SF4">
    <property type="entry name" value="HISTONE-LYSINE N-METHYLTRANSFERASE TRITHORAX"/>
    <property type="match status" value="1"/>
</dbReference>
<keyword evidence="4" id="KW-0949">S-adenosyl-L-methionine</keyword>
<evidence type="ECO:0000256" key="12">
    <source>
        <dbReference type="ARBA" id="ARBA00023242"/>
    </source>
</evidence>
<dbReference type="PROSITE" id="PS50016">
    <property type="entry name" value="ZF_PHD_2"/>
    <property type="match status" value="1"/>
</dbReference>
<dbReference type="Pfam" id="PF16135">
    <property type="entry name" value="TDBD"/>
    <property type="match status" value="1"/>
</dbReference>
<evidence type="ECO:0000259" key="15">
    <source>
        <dbReference type="PROSITE" id="PS50016"/>
    </source>
</evidence>
<keyword evidence="8" id="KW-0862">Zinc</keyword>
<feature type="compositionally biased region" description="Low complexity" evidence="14">
    <location>
        <begin position="1568"/>
        <end position="1577"/>
    </location>
</feature>
<dbReference type="InterPro" id="IPR046341">
    <property type="entry name" value="SET_dom_sf"/>
</dbReference>
<gene>
    <name evidence="20" type="ORF">Cni_G22291</name>
</gene>
<dbReference type="InterPro" id="IPR019787">
    <property type="entry name" value="Znf_PHD-finger"/>
</dbReference>
<keyword evidence="3" id="KW-0808">Transferase</keyword>
<keyword evidence="21" id="KW-1185">Reference proteome</keyword>
<evidence type="ECO:0000256" key="7">
    <source>
        <dbReference type="ARBA" id="ARBA00022771"/>
    </source>
</evidence>
<dbReference type="PROSITE" id="PS50081">
    <property type="entry name" value="ZF_DAG_PE_2"/>
    <property type="match status" value="1"/>
</dbReference>
<keyword evidence="9" id="KW-0156">Chromatin regulator</keyword>
<feature type="region of interest" description="Disordered" evidence="14">
    <location>
        <begin position="1515"/>
        <end position="1578"/>
    </location>
</feature>
<keyword evidence="12" id="KW-0539">Nucleus</keyword>
<proteinExistence type="predicted"/>
<evidence type="ECO:0000256" key="13">
    <source>
        <dbReference type="PROSITE-ProRule" id="PRU00146"/>
    </source>
</evidence>
<dbReference type="PROSITE" id="PS51805">
    <property type="entry name" value="EPHD"/>
    <property type="match status" value="1"/>
</dbReference>
<feature type="domain" description="SET" evidence="17">
    <location>
        <begin position="2029"/>
        <end position="2150"/>
    </location>
</feature>
<dbReference type="CDD" id="cd15571">
    <property type="entry name" value="ePHD"/>
    <property type="match status" value="1"/>
</dbReference>
<keyword evidence="7 13" id="KW-0863">Zinc-finger</keyword>
<evidence type="ECO:0000256" key="3">
    <source>
        <dbReference type="ARBA" id="ARBA00022679"/>
    </source>
</evidence>
<dbReference type="InterPro" id="IPR002219">
    <property type="entry name" value="PKC_DAG/PE"/>
</dbReference>
<keyword evidence="6" id="KW-0677">Repeat</keyword>
<evidence type="ECO:0000256" key="4">
    <source>
        <dbReference type="ARBA" id="ARBA00022691"/>
    </source>
</evidence>
<dbReference type="SMART" id="SM00249">
    <property type="entry name" value="PHD"/>
    <property type="match status" value="2"/>
</dbReference>
<keyword evidence="2" id="KW-0489">Methyltransferase</keyword>
<evidence type="ECO:0000256" key="2">
    <source>
        <dbReference type="ARBA" id="ARBA00022603"/>
    </source>
</evidence>
<dbReference type="InterPro" id="IPR013083">
    <property type="entry name" value="Znf_RING/FYVE/PHD"/>
</dbReference>
<dbReference type="GO" id="GO:0032259">
    <property type="term" value="P:methylation"/>
    <property type="evidence" value="ECO:0007669"/>
    <property type="project" value="UniProtKB-KW"/>
</dbReference>
<dbReference type="SMART" id="SM00317">
    <property type="entry name" value="SET"/>
    <property type="match status" value="1"/>
</dbReference>
<dbReference type="GO" id="GO:0045893">
    <property type="term" value="P:positive regulation of DNA-templated transcription"/>
    <property type="evidence" value="ECO:0007669"/>
    <property type="project" value="TreeGrafter"/>
</dbReference>
<dbReference type="SUPFAM" id="SSF57903">
    <property type="entry name" value="FYVE/PHD zinc finger"/>
    <property type="match status" value="1"/>
</dbReference>
<dbReference type="InterPro" id="IPR034732">
    <property type="entry name" value="EPHD"/>
</dbReference>
<dbReference type="Gene3D" id="2.170.270.10">
    <property type="entry name" value="SET domain"/>
    <property type="match status" value="1"/>
</dbReference>
<dbReference type="SMART" id="SM00508">
    <property type="entry name" value="PostSET"/>
    <property type="match status" value="1"/>
</dbReference>
<organism evidence="20 21">
    <name type="scientific">Canna indica</name>
    <name type="common">Indian-shot</name>
    <dbReference type="NCBI Taxonomy" id="4628"/>
    <lineage>
        <taxon>Eukaryota</taxon>
        <taxon>Viridiplantae</taxon>
        <taxon>Streptophyta</taxon>
        <taxon>Embryophyta</taxon>
        <taxon>Tracheophyta</taxon>
        <taxon>Spermatophyta</taxon>
        <taxon>Magnoliopsida</taxon>
        <taxon>Liliopsida</taxon>
        <taxon>Zingiberales</taxon>
        <taxon>Cannaceae</taxon>
        <taxon>Canna</taxon>
    </lineage>
</organism>
<accession>A0AAQ3QI43</accession>
<comment type="subcellular location">
    <subcellularLocation>
        <location evidence="1">Nucleus</location>
    </subcellularLocation>
</comment>
<evidence type="ECO:0000259" key="19">
    <source>
        <dbReference type="PROSITE" id="PS51805"/>
    </source>
</evidence>
<dbReference type="GO" id="GO:0008270">
    <property type="term" value="F:zinc ion binding"/>
    <property type="evidence" value="ECO:0007669"/>
    <property type="project" value="UniProtKB-KW"/>
</dbReference>
<dbReference type="Pfam" id="PF00856">
    <property type="entry name" value="SET"/>
    <property type="match status" value="1"/>
</dbReference>
<evidence type="ECO:0000256" key="9">
    <source>
        <dbReference type="ARBA" id="ARBA00022853"/>
    </source>
</evidence>